<proteinExistence type="predicted"/>
<dbReference type="OrthoDB" id="9796262at2"/>
<dbReference type="PIRSF" id="PIRSF021377">
    <property type="entry name" value="YtfJ"/>
    <property type="match status" value="1"/>
</dbReference>
<reference evidence="2 3" key="1">
    <citation type="submission" date="2016-11" db="EMBL/GenBank/DDBJ databases">
        <authorList>
            <person name="Jaros S."/>
            <person name="Januszkiewicz K."/>
            <person name="Wedrychowicz H."/>
        </authorList>
    </citation>
    <scope>NUCLEOTIDE SEQUENCE [LARGE SCALE GENOMIC DNA]</scope>
    <source>
        <strain evidence="2 3">DSM 8605</strain>
    </source>
</reference>
<evidence type="ECO:0000256" key="1">
    <source>
        <dbReference type="SAM" id="MobiDB-lite"/>
    </source>
</evidence>
<sequence>MDNNINSIINITMENLKKIVDVNTIIGDPIETKDATILPISKVCVGFASGGANLPEKKNSSLNENPFAGGSGSGVSIKPIAFLVVKENTVRLLTLDKKSNYDKLLEQLPNAIDLLSKIIDKKDGKNNSSKEEKDSSSTEEEINEEYMNEDEIKKEEEI</sequence>
<dbReference type="Pfam" id="PF09579">
    <property type="entry name" value="Spore_YtfJ"/>
    <property type="match status" value="1"/>
</dbReference>
<dbReference type="EMBL" id="FQXM01000004">
    <property type="protein sequence ID" value="SHH35499.1"/>
    <property type="molecule type" value="Genomic_DNA"/>
</dbReference>
<evidence type="ECO:0000313" key="2">
    <source>
        <dbReference type="EMBL" id="SHH35499.1"/>
    </source>
</evidence>
<organism evidence="2 3">
    <name type="scientific">Clostridium grantii DSM 8605</name>
    <dbReference type="NCBI Taxonomy" id="1121316"/>
    <lineage>
        <taxon>Bacteria</taxon>
        <taxon>Bacillati</taxon>
        <taxon>Bacillota</taxon>
        <taxon>Clostridia</taxon>
        <taxon>Eubacteriales</taxon>
        <taxon>Clostridiaceae</taxon>
        <taxon>Clostridium</taxon>
    </lineage>
</organism>
<dbReference type="PANTHER" id="PTHR39162:SF1">
    <property type="entry name" value="SPORULATION PROTEIN YTFJ"/>
    <property type="match status" value="1"/>
</dbReference>
<dbReference type="InterPro" id="IPR014229">
    <property type="entry name" value="Spore_YtfJ"/>
</dbReference>
<evidence type="ECO:0000313" key="3">
    <source>
        <dbReference type="Proteomes" id="UP000184447"/>
    </source>
</evidence>
<feature type="compositionally biased region" description="Basic and acidic residues" evidence="1">
    <location>
        <begin position="122"/>
        <end position="136"/>
    </location>
</feature>
<dbReference type="RefSeq" id="WP_073337173.1">
    <property type="nucleotide sequence ID" value="NZ_FQXM01000004.1"/>
</dbReference>
<dbReference type="NCBIfam" id="TIGR02874">
    <property type="entry name" value="spore_ytfJ"/>
    <property type="match status" value="1"/>
</dbReference>
<gene>
    <name evidence="2" type="ORF">SAMN02745207_00837</name>
</gene>
<dbReference type="STRING" id="1121316.SAMN02745207_00837"/>
<feature type="region of interest" description="Disordered" evidence="1">
    <location>
        <begin position="122"/>
        <end position="158"/>
    </location>
</feature>
<accession>A0A1M5SAH8</accession>
<protein>
    <submittedName>
        <fullName evidence="2">Sporulation protein YtfJ</fullName>
    </submittedName>
</protein>
<dbReference type="Proteomes" id="UP000184447">
    <property type="component" value="Unassembled WGS sequence"/>
</dbReference>
<dbReference type="AlphaFoldDB" id="A0A1M5SAH8"/>
<feature type="compositionally biased region" description="Acidic residues" evidence="1">
    <location>
        <begin position="137"/>
        <end position="149"/>
    </location>
</feature>
<name>A0A1M5SAH8_9CLOT</name>
<keyword evidence="3" id="KW-1185">Reference proteome</keyword>
<dbReference type="PANTHER" id="PTHR39162">
    <property type="entry name" value="GLL3345 PROTEIN"/>
    <property type="match status" value="1"/>
</dbReference>